<feature type="transmembrane region" description="Helical" evidence="1">
    <location>
        <begin position="12"/>
        <end position="35"/>
    </location>
</feature>
<name>A0A2N9L3H1_9BACT</name>
<proteinExistence type="predicted"/>
<keyword evidence="1" id="KW-0812">Transmembrane</keyword>
<dbReference type="AlphaFoldDB" id="A0A2N9L3H1"/>
<dbReference type="EMBL" id="OKRB01000008">
    <property type="protein sequence ID" value="SPE17584.1"/>
    <property type="molecule type" value="Genomic_DNA"/>
</dbReference>
<protein>
    <submittedName>
        <fullName evidence="2">Uncharacterized protein</fullName>
    </submittedName>
</protein>
<evidence type="ECO:0000313" key="3">
    <source>
        <dbReference type="Proteomes" id="UP000239735"/>
    </source>
</evidence>
<evidence type="ECO:0000313" key="2">
    <source>
        <dbReference type="EMBL" id="SPE17584.1"/>
    </source>
</evidence>
<dbReference type="Proteomes" id="UP000239735">
    <property type="component" value="Unassembled WGS sequence"/>
</dbReference>
<keyword evidence="1" id="KW-1133">Transmembrane helix</keyword>
<gene>
    <name evidence="2" type="ORF">SBA5_1050005</name>
</gene>
<reference evidence="3" key="1">
    <citation type="submission" date="2018-02" db="EMBL/GenBank/DDBJ databases">
        <authorList>
            <person name="Hausmann B."/>
        </authorList>
    </citation>
    <scope>NUCLEOTIDE SEQUENCE [LARGE SCALE GENOMIC DNA]</scope>
    <source>
        <strain evidence="3">Peat soil MAG SbA5</strain>
    </source>
</reference>
<keyword evidence="1" id="KW-0472">Membrane</keyword>
<sequence length="105" mass="11142">MRVVAFASFKEIIVIAGLAYVIAGFLAVATTPVGARGEQAVSVSVDRANKGDRLPYASRSKTHVNSPFLATTPQVLPKRPPLGCDPAFSSVADPAQARIYRRCLA</sequence>
<dbReference type="OrthoDB" id="10017095at2"/>
<accession>A0A2N9L3H1</accession>
<organism evidence="2 3">
    <name type="scientific">Candidatus Sulfuritelmatomonas gaucii</name>
    <dbReference type="NCBI Taxonomy" id="2043161"/>
    <lineage>
        <taxon>Bacteria</taxon>
        <taxon>Pseudomonadati</taxon>
        <taxon>Acidobacteriota</taxon>
        <taxon>Terriglobia</taxon>
        <taxon>Terriglobales</taxon>
        <taxon>Acidobacteriaceae</taxon>
        <taxon>Candidatus Sulfuritelmatomonas</taxon>
    </lineage>
</organism>
<evidence type="ECO:0000256" key="1">
    <source>
        <dbReference type="SAM" id="Phobius"/>
    </source>
</evidence>